<dbReference type="EMBL" id="CP007551">
    <property type="protein sequence ID" value="AHZ23720.1"/>
    <property type="molecule type" value="Genomic_DNA"/>
</dbReference>
<dbReference type="Proteomes" id="UP000299011">
    <property type="component" value="Chromosome"/>
</dbReference>
<dbReference type="Gene3D" id="1.20.1250.20">
    <property type="entry name" value="MFS general substrate transporter like domains"/>
    <property type="match status" value="1"/>
</dbReference>
<feature type="transmembrane region" description="Helical" evidence="1">
    <location>
        <begin position="49"/>
        <end position="73"/>
    </location>
</feature>
<name>M0ITS0_HALMT</name>
<dbReference type="InterPro" id="IPR011701">
    <property type="entry name" value="MFS"/>
</dbReference>
<feature type="domain" description="Major facilitator superfamily (MFS) profile" evidence="2">
    <location>
        <begin position="12"/>
        <end position="110"/>
    </location>
</feature>
<dbReference type="AlphaFoldDB" id="M0ITS0"/>
<proteinExistence type="predicted"/>
<keyword evidence="1" id="KW-0472">Membrane</keyword>
<dbReference type="Proteomes" id="UP000027075">
    <property type="component" value="Chromosome"/>
</dbReference>
<dbReference type="Proteomes" id="UP000011603">
    <property type="component" value="Unassembled WGS sequence"/>
</dbReference>
<dbReference type="PATRIC" id="fig|523841.21.peg.3058"/>
<evidence type="ECO:0000256" key="1">
    <source>
        <dbReference type="SAM" id="Phobius"/>
    </source>
</evidence>
<dbReference type="InterPro" id="IPR036259">
    <property type="entry name" value="MFS_trans_sf"/>
</dbReference>
<gene>
    <name evidence="3" type="ORF">BM92_14185</name>
    <name evidence="4" type="ORF">C439_15154</name>
    <name evidence="5" type="ORF">E6P09_13395</name>
</gene>
<reference evidence="4 6" key="1">
    <citation type="journal article" date="2014" name="PLoS Genet.">
        <title>Phylogenetically driven sequencing of extremely halophilic archaea reveals strategies for static and dynamic osmo-response.</title>
        <authorList>
            <person name="Becker E.A."/>
            <person name="Seitzer P.M."/>
            <person name="Tritt A."/>
            <person name="Larsen D."/>
            <person name="Krusor M."/>
            <person name="Yao A.I."/>
            <person name="Wu D."/>
            <person name="Madern D."/>
            <person name="Eisen J.A."/>
            <person name="Darling A.E."/>
            <person name="Facciotti M.T."/>
        </authorList>
    </citation>
    <scope>NUCLEOTIDE SEQUENCE [LARGE SCALE GENOMIC DNA]</scope>
    <source>
        <strain evidence="4">ATCC 33500</strain>
        <strain evidence="6">ATCC 33500 / DSM 1411 / JCM 8866 / NBRC 14739 / NCIMB 2177 / R-4</strain>
    </source>
</reference>
<dbReference type="EMBL" id="AOLO01000012">
    <property type="protein sequence ID" value="ELZ99208.1"/>
    <property type="molecule type" value="Genomic_DNA"/>
</dbReference>
<evidence type="ECO:0000313" key="5">
    <source>
        <dbReference type="EMBL" id="QCQ76214.1"/>
    </source>
</evidence>
<accession>M0ITS0</accession>
<evidence type="ECO:0000313" key="3">
    <source>
        <dbReference type="EMBL" id="AHZ23720.1"/>
    </source>
</evidence>
<evidence type="ECO:0000313" key="6">
    <source>
        <dbReference type="Proteomes" id="UP000011603"/>
    </source>
</evidence>
<dbReference type="EMBL" id="CP039139">
    <property type="protein sequence ID" value="QCQ76214.1"/>
    <property type="molecule type" value="Genomic_DNA"/>
</dbReference>
<keyword evidence="1" id="KW-1133">Transmembrane helix</keyword>
<evidence type="ECO:0000313" key="4">
    <source>
        <dbReference type="EMBL" id="ELZ99208.1"/>
    </source>
</evidence>
<dbReference type="RefSeq" id="WP_004060154.1">
    <property type="nucleotide sequence ID" value="NC_017941.2"/>
</dbReference>
<dbReference type="SUPFAM" id="SSF103473">
    <property type="entry name" value="MFS general substrate transporter"/>
    <property type="match status" value="1"/>
</dbReference>
<evidence type="ECO:0000313" key="7">
    <source>
        <dbReference type="Proteomes" id="UP000027075"/>
    </source>
</evidence>
<dbReference type="Pfam" id="PF07690">
    <property type="entry name" value="MFS_1"/>
    <property type="match status" value="1"/>
</dbReference>
<evidence type="ECO:0000259" key="2">
    <source>
        <dbReference type="PROSITE" id="PS50850"/>
    </source>
</evidence>
<dbReference type="GO" id="GO:0022857">
    <property type="term" value="F:transmembrane transporter activity"/>
    <property type="evidence" value="ECO:0007669"/>
    <property type="project" value="InterPro"/>
</dbReference>
<protein>
    <submittedName>
        <fullName evidence="4">MFS permease (Drug)</fullName>
    </submittedName>
    <submittedName>
        <fullName evidence="3 5">MFS transporter</fullName>
    </submittedName>
</protein>
<dbReference type="GeneID" id="13028831"/>
<reference evidence="5 8" key="3">
    <citation type="submission" date="2019-04" db="EMBL/GenBank/DDBJ databases">
        <title>Methylomes of two halophilic Archaea, Haloarcula marismortui and Haloferax mediterranei.</title>
        <authorList>
            <person name="DasSarma S."/>
            <person name="DasSarma P."/>
            <person name="DasSarma S."/>
            <person name="Fomenkov A."/>
            <person name="Vincze T."/>
            <person name="Anton B.P."/>
            <person name="Roberts R.J."/>
        </authorList>
    </citation>
    <scope>NUCLEOTIDE SEQUENCE [LARGE SCALE GENOMIC DNA]</scope>
    <source>
        <strain evidence="5">ATCC 33500</strain>
        <strain evidence="8">ATCC 33500 / DSM 1411 / JCM 8866 / NBRC 14739 / NCIMB 2177 / R-4</strain>
    </source>
</reference>
<dbReference type="PROSITE" id="PS50850">
    <property type="entry name" value="MFS"/>
    <property type="match status" value="1"/>
</dbReference>
<sequence length="110" mass="11806">MMTRTDGNTRLRTVALLLTSMLTVMVSTAIAPALPAIHNAFGEVPNADFLVRFVLTVPALSVIVLSPVVGVIIDRFGRTVPLFVSMVLYGLAGGASTDSRTRVTTCWTRQ</sequence>
<evidence type="ECO:0000313" key="8">
    <source>
        <dbReference type="Proteomes" id="UP000299011"/>
    </source>
</evidence>
<reference evidence="3 7" key="2">
    <citation type="submission" date="2014-04" db="EMBL/GenBank/DDBJ databases">
        <title>Transcriptional profiles of Haloferax mediterranei on the basis of nitrogen availability.</title>
        <authorList>
            <person name="Bautista V."/>
        </authorList>
    </citation>
    <scope>NUCLEOTIDE SEQUENCE [LARGE SCALE GENOMIC DNA]</scope>
    <source>
        <strain evidence="3">ATCC 33500</strain>
        <strain evidence="7">ATCC 33500 / DSM 1411 / JCM 8866 / NBRC 14739 / NCIMB 2177 / R-4</strain>
    </source>
</reference>
<keyword evidence="1" id="KW-0812">Transmembrane</keyword>
<keyword evidence="6" id="KW-1185">Reference proteome</keyword>
<organism evidence="4 6">
    <name type="scientific">Haloferax mediterranei (strain ATCC 33500 / DSM 1411 / JCM 8866 / NBRC 14739 / NCIMB 2177 / R-4)</name>
    <name type="common">Halobacterium mediterranei</name>
    <dbReference type="NCBI Taxonomy" id="523841"/>
    <lineage>
        <taxon>Archaea</taxon>
        <taxon>Methanobacteriati</taxon>
        <taxon>Methanobacteriota</taxon>
        <taxon>Stenosarchaea group</taxon>
        <taxon>Halobacteria</taxon>
        <taxon>Halobacteriales</taxon>
        <taxon>Haloferacaceae</taxon>
        <taxon>Haloferax</taxon>
    </lineage>
</organism>
<dbReference type="InterPro" id="IPR020846">
    <property type="entry name" value="MFS_dom"/>
</dbReference>